<evidence type="ECO:0000313" key="3">
    <source>
        <dbReference type="Proteomes" id="UP000193380"/>
    </source>
</evidence>
<dbReference type="PANTHER" id="PTHR12199">
    <property type="entry name" value="INTERPHOTORECEPTOR MATRIX PROTEOGLYCAN"/>
    <property type="match status" value="1"/>
</dbReference>
<dbReference type="InterPro" id="IPR039861">
    <property type="entry name" value="IMPG"/>
</dbReference>
<evidence type="ECO:0000259" key="1">
    <source>
        <dbReference type="PROSITE" id="PS50024"/>
    </source>
</evidence>
<dbReference type="Proteomes" id="UP000193380">
    <property type="component" value="Unassembled WGS sequence"/>
</dbReference>
<dbReference type="EMBL" id="FR904604">
    <property type="protein sequence ID" value="CDQ67934.1"/>
    <property type="molecule type" value="Genomic_DNA"/>
</dbReference>
<organism evidence="2 3">
    <name type="scientific">Oncorhynchus mykiss</name>
    <name type="common">Rainbow trout</name>
    <name type="synonym">Salmo gairdneri</name>
    <dbReference type="NCBI Taxonomy" id="8022"/>
    <lineage>
        <taxon>Eukaryota</taxon>
        <taxon>Metazoa</taxon>
        <taxon>Chordata</taxon>
        <taxon>Craniata</taxon>
        <taxon>Vertebrata</taxon>
        <taxon>Euteleostomi</taxon>
        <taxon>Actinopterygii</taxon>
        <taxon>Neopterygii</taxon>
        <taxon>Teleostei</taxon>
        <taxon>Protacanthopterygii</taxon>
        <taxon>Salmoniformes</taxon>
        <taxon>Salmonidae</taxon>
        <taxon>Salmoninae</taxon>
        <taxon>Oncorhynchus</taxon>
    </lineage>
</organism>
<evidence type="ECO:0000313" key="2">
    <source>
        <dbReference type="EMBL" id="CDQ67934.1"/>
    </source>
</evidence>
<dbReference type="STRING" id="8022.A0A060WS86"/>
<protein>
    <recommendedName>
        <fullName evidence="1">SEA domain-containing protein</fullName>
    </recommendedName>
</protein>
<name>A0A060WS86_ONCMY</name>
<reference evidence="2" key="1">
    <citation type="journal article" date="2014" name="Nat. Commun.">
        <title>The rainbow trout genome provides novel insights into evolution after whole-genome duplication in vertebrates.</title>
        <authorList>
            <person name="Berthelot C."/>
            <person name="Brunet F."/>
            <person name="Chalopin D."/>
            <person name="Juanchich A."/>
            <person name="Bernard M."/>
            <person name="Noel B."/>
            <person name="Bento P."/>
            <person name="Da Silva C."/>
            <person name="Labadie K."/>
            <person name="Alberti A."/>
            <person name="Aury J.M."/>
            <person name="Louis A."/>
            <person name="Dehais P."/>
            <person name="Bardou P."/>
            <person name="Montfort J."/>
            <person name="Klopp C."/>
            <person name="Cabau C."/>
            <person name="Gaspin C."/>
            <person name="Thorgaard G.H."/>
            <person name="Boussaha M."/>
            <person name="Quillet E."/>
            <person name="Guyomard R."/>
            <person name="Galiana D."/>
            <person name="Bobe J."/>
            <person name="Volff J.N."/>
            <person name="Genet C."/>
            <person name="Wincker P."/>
            <person name="Jaillon O."/>
            <person name="Roest Crollius H."/>
            <person name="Guiguen Y."/>
        </authorList>
    </citation>
    <scope>NUCLEOTIDE SEQUENCE [LARGE SCALE GENOMIC DNA]</scope>
</reference>
<dbReference type="PANTHER" id="PTHR12199:SF3">
    <property type="entry name" value="INTERPHOTORECEPTOR MATRIX PROTEOGLYCAN 1"/>
    <property type="match status" value="1"/>
</dbReference>
<proteinExistence type="predicted"/>
<sequence length="216" mass="23812">MKVEKDVPHNLTQAVHCVLEDFCNTASKRLDIEIDSRYLDIEPADQADPCKFLACNEFSQCVVNSWTQEAECLCDPGYSTTDGLPCQSICNLEEEYCFNGGLCDIIQGHGATCRHTIAPYAFENTLRVNPVFENDDGILTQVSSISTPAPSSSGAGSSQTSEQEAFRAIENIHLSIEIPRQLYTTRPDKLVSEMVDFHHCIPHNEVGAKILILGSV</sequence>
<dbReference type="PaxDb" id="8022-A0A060WS86"/>
<reference evidence="2" key="2">
    <citation type="submission" date="2014-03" db="EMBL/GenBank/DDBJ databases">
        <authorList>
            <person name="Genoscope - CEA"/>
        </authorList>
    </citation>
    <scope>NUCLEOTIDE SEQUENCE</scope>
</reference>
<dbReference type="AlphaFoldDB" id="A0A060WS86"/>
<dbReference type="InterPro" id="IPR000082">
    <property type="entry name" value="SEA_dom"/>
</dbReference>
<gene>
    <name evidence="2" type="ORF">GSONMT00050620001</name>
</gene>
<dbReference type="GO" id="GO:0007601">
    <property type="term" value="P:visual perception"/>
    <property type="evidence" value="ECO:0007669"/>
    <property type="project" value="InterPro"/>
</dbReference>
<accession>A0A060WS86</accession>
<dbReference type="PROSITE" id="PS50024">
    <property type="entry name" value="SEA"/>
    <property type="match status" value="1"/>
</dbReference>
<feature type="domain" description="SEA" evidence="1">
    <location>
        <begin position="1"/>
        <end position="46"/>
    </location>
</feature>